<name>A0A939JFY2_9BACT</name>
<feature type="transmembrane region" description="Helical" evidence="1">
    <location>
        <begin position="190"/>
        <end position="210"/>
    </location>
</feature>
<evidence type="ECO:0000256" key="1">
    <source>
        <dbReference type="SAM" id="Phobius"/>
    </source>
</evidence>
<gene>
    <name evidence="2" type="ORF">J0X19_23330</name>
</gene>
<keyword evidence="3" id="KW-1185">Reference proteome</keyword>
<protein>
    <recommendedName>
        <fullName evidence="4">Phosphatase PAP2 family protein</fullName>
    </recommendedName>
</protein>
<evidence type="ECO:0000313" key="2">
    <source>
        <dbReference type="EMBL" id="MBO0360912.1"/>
    </source>
</evidence>
<dbReference type="AlphaFoldDB" id="A0A939JFY2"/>
<dbReference type="EMBL" id="JAFLQZ010000026">
    <property type="protein sequence ID" value="MBO0360912.1"/>
    <property type="molecule type" value="Genomic_DNA"/>
</dbReference>
<dbReference type="Proteomes" id="UP000664144">
    <property type="component" value="Unassembled WGS sequence"/>
</dbReference>
<keyword evidence="1" id="KW-1133">Transmembrane helix</keyword>
<sequence length="211" mass="22601">MNRPIALFFSAVCHPLLLPSYLYYVVCYQLPALVQYPPLPDRWRLVALVVLFTFGLPTLGTALLIWTGAINGTLELRERQQRPLPLLLATVSFGIGAVLLDTATEALDPLLRYMMLGMTLTVLLTLVVSLRWKISAHGAGAGGTVGLFALLCISAPQAVPVLWWLLGSLAMAGAVLKARLTLRAHTPAQAWAGFALGVSLVIGFGAGLALK</sequence>
<feature type="transmembrane region" description="Helical" evidence="1">
    <location>
        <begin position="137"/>
        <end position="156"/>
    </location>
</feature>
<reference evidence="2" key="1">
    <citation type="submission" date="2021-03" db="EMBL/GenBank/DDBJ databases">
        <authorList>
            <person name="Kim M.K."/>
        </authorList>
    </citation>
    <scope>NUCLEOTIDE SEQUENCE</scope>
    <source>
        <strain evidence="2">BT186</strain>
    </source>
</reference>
<keyword evidence="1" id="KW-0472">Membrane</keyword>
<keyword evidence="1" id="KW-0812">Transmembrane</keyword>
<proteinExistence type="predicted"/>
<organism evidence="2 3">
    <name type="scientific">Hymenobacter telluris</name>
    <dbReference type="NCBI Taxonomy" id="2816474"/>
    <lineage>
        <taxon>Bacteria</taxon>
        <taxon>Pseudomonadati</taxon>
        <taxon>Bacteroidota</taxon>
        <taxon>Cytophagia</taxon>
        <taxon>Cytophagales</taxon>
        <taxon>Hymenobacteraceae</taxon>
        <taxon>Hymenobacter</taxon>
    </lineage>
</organism>
<accession>A0A939JFY2</accession>
<comment type="caution">
    <text evidence="2">The sequence shown here is derived from an EMBL/GenBank/DDBJ whole genome shotgun (WGS) entry which is preliminary data.</text>
</comment>
<feature type="transmembrane region" description="Helical" evidence="1">
    <location>
        <begin position="86"/>
        <end position="104"/>
    </location>
</feature>
<feature type="transmembrane region" description="Helical" evidence="1">
    <location>
        <begin position="43"/>
        <end position="66"/>
    </location>
</feature>
<feature type="transmembrane region" description="Helical" evidence="1">
    <location>
        <begin position="110"/>
        <end position="130"/>
    </location>
</feature>
<evidence type="ECO:0008006" key="4">
    <source>
        <dbReference type="Google" id="ProtNLM"/>
    </source>
</evidence>
<evidence type="ECO:0000313" key="3">
    <source>
        <dbReference type="Proteomes" id="UP000664144"/>
    </source>
</evidence>
<dbReference type="RefSeq" id="WP_206986822.1">
    <property type="nucleotide sequence ID" value="NZ_JAFLQZ010000026.1"/>
</dbReference>